<evidence type="ECO:0000313" key="5">
    <source>
        <dbReference type="EMBL" id="PLS09230.1"/>
    </source>
</evidence>
<dbReference type="GO" id="GO:0003700">
    <property type="term" value="F:DNA-binding transcription factor activity"/>
    <property type="evidence" value="ECO:0007669"/>
    <property type="project" value="InterPro"/>
</dbReference>
<dbReference type="Proteomes" id="UP000234803">
    <property type="component" value="Unassembled WGS sequence"/>
</dbReference>
<protein>
    <submittedName>
        <fullName evidence="5">MarR family transcriptional regulator</fullName>
    </submittedName>
</protein>
<evidence type="ECO:0000256" key="2">
    <source>
        <dbReference type="ARBA" id="ARBA00023125"/>
    </source>
</evidence>
<dbReference type="InterPro" id="IPR036390">
    <property type="entry name" value="WH_DNA-bd_sf"/>
</dbReference>
<gene>
    <name evidence="5" type="ORF">CUU63_04240</name>
</gene>
<evidence type="ECO:0000256" key="3">
    <source>
        <dbReference type="ARBA" id="ARBA00023163"/>
    </source>
</evidence>
<dbReference type="Gene3D" id="1.10.10.10">
    <property type="entry name" value="Winged helix-like DNA-binding domain superfamily/Winged helix DNA-binding domain"/>
    <property type="match status" value="1"/>
</dbReference>
<dbReference type="RefSeq" id="WP_095714032.1">
    <property type="nucleotide sequence ID" value="NZ_CP065858.1"/>
</dbReference>
<comment type="caution">
    <text evidence="5">The sequence shown here is derived from an EMBL/GenBank/DDBJ whole genome shotgun (WGS) entry which is preliminary data.</text>
</comment>
<name>A0A9Q6F345_9BACI</name>
<proteinExistence type="predicted"/>
<dbReference type="InterPro" id="IPR000835">
    <property type="entry name" value="HTH_MarR-typ"/>
</dbReference>
<reference evidence="5 6" key="1">
    <citation type="submission" date="2017-12" db="EMBL/GenBank/DDBJ databases">
        <title>Comparative Functional Genomics of Dry Heat Resistant strains isolated from the Viking Spacecraft.</title>
        <authorList>
            <person name="Seuylemezian A."/>
            <person name="Cooper K."/>
            <person name="Vaishampayan P."/>
        </authorList>
    </citation>
    <scope>NUCLEOTIDE SEQUENCE [LARGE SCALE GENOMIC DNA]</scope>
    <source>
        <strain evidence="5 6">V48-19</strain>
    </source>
</reference>
<keyword evidence="3" id="KW-0804">Transcription</keyword>
<dbReference type="EMBL" id="PGUV01000002">
    <property type="protein sequence ID" value="PLS09230.1"/>
    <property type="molecule type" value="Genomic_DNA"/>
</dbReference>
<keyword evidence="1" id="KW-0805">Transcription regulation</keyword>
<dbReference type="PROSITE" id="PS50995">
    <property type="entry name" value="HTH_MARR_2"/>
    <property type="match status" value="1"/>
</dbReference>
<dbReference type="PRINTS" id="PR00598">
    <property type="entry name" value="HTHMARR"/>
</dbReference>
<dbReference type="AlphaFoldDB" id="A0A9Q6F345"/>
<evidence type="ECO:0000256" key="1">
    <source>
        <dbReference type="ARBA" id="ARBA00023015"/>
    </source>
</evidence>
<dbReference type="PANTHER" id="PTHR42756">
    <property type="entry name" value="TRANSCRIPTIONAL REGULATOR, MARR"/>
    <property type="match status" value="1"/>
</dbReference>
<accession>A0A9Q6F345</accession>
<sequence>MKSADQLMSDIQLSLQALFQKIQPEMLDSMEKQGVTPAQLFVLASLKKNGSLKISEIAERMEVKPSAVTLMADRLEQKNLIVRKHNTQDRRVINISLTDEGDRKFEDVLAGRKAIMARYLSYLTEEELLQAAHMTKKLAQAAAETNET</sequence>
<keyword evidence="2" id="KW-0238">DNA-binding</keyword>
<dbReference type="Gene3D" id="1.20.5.420">
    <property type="entry name" value="Immunoglobulin FC, subunit C"/>
    <property type="match status" value="1"/>
</dbReference>
<evidence type="ECO:0000259" key="4">
    <source>
        <dbReference type="PROSITE" id="PS50995"/>
    </source>
</evidence>
<dbReference type="Gene3D" id="1.10.287.100">
    <property type="match status" value="1"/>
</dbReference>
<evidence type="ECO:0000313" key="6">
    <source>
        <dbReference type="Proteomes" id="UP000234803"/>
    </source>
</evidence>
<dbReference type="PANTHER" id="PTHR42756:SF1">
    <property type="entry name" value="TRANSCRIPTIONAL REPRESSOR OF EMRAB OPERON"/>
    <property type="match status" value="1"/>
</dbReference>
<dbReference type="Pfam" id="PF01047">
    <property type="entry name" value="MarR"/>
    <property type="match status" value="1"/>
</dbReference>
<feature type="domain" description="HTH marR-type" evidence="4">
    <location>
        <begin position="4"/>
        <end position="140"/>
    </location>
</feature>
<dbReference type="SMART" id="SM00347">
    <property type="entry name" value="HTH_MARR"/>
    <property type="match status" value="1"/>
</dbReference>
<organism evidence="5 6">
    <name type="scientific">Bacillus halotolerans</name>
    <dbReference type="NCBI Taxonomy" id="260554"/>
    <lineage>
        <taxon>Bacteria</taxon>
        <taxon>Bacillati</taxon>
        <taxon>Bacillota</taxon>
        <taxon>Bacilli</taxon>
        <taxon>Bacillales</taxon>
        <taxon>Bacillaceae</taxon>
        <taxon>Bacillus</taxon>
    </lineage>
</organism>
<dbReference type="InterPro" id="IPR036388">
    <property type="entry name" value="WH-like_DNA-bd_sf"/>
</dbReference>
<dbReference type="SUPFAM" id="SSF46785">
    <property type="entry name" value="Winged helix' DNA-binding domain"/>
    <property type="match status" value="1"/>
</dbReference>
<dbReference type="GO" id="GO:0003677">
    <property type="term" value="F:DNA binding"/>
    <property type="evidence" value="ECO:0007669"/>
    <property type="project" value="UniProtKB-KW"/>
</dbReference>